<dbReference type="SUPFAM" id="SSF47090">
    <property type="entry name" value="PGBD-like"/>
    <property type="match status" value="1"/>
</dbReference>
<evidence type="ECO:0000259" key="1">
    <source>
        <dbReference type="Pfam" id="PF08823"/>
    </source>
</evidence>
<evidence type="ECO:0000313" key="2">
    <source>
        <dbReference type="EMBL" id="PDW00965.1"/>
    </source>
</evidence>
<dbReference type="Proteomes" id="UP000220922">
    <property type="component" value="Unassembled WGS sequence"/>
</dbReference>
<dbReference type="Gene3D" id="3.60.20.10">
    <property type="entry name" value="Glutamine Phosphoribosylpyrophosphate, subunit 1, domain 1"/>
    <property type="match status" value="1"/>
</dbReference>
<protein>
    <submittedName>
        <fullName evidence="2">Fimbrial assembly protein FimA</fullName>
    </submittedName>
</protein>
<dbReference type="InterPro" id="IPR010430">
    <property type="entry name" value="DUF1028"/>
</dbReference>
<dbReference type="Pfam" id="PF06267">
    <property type="entry name" value="DUF1028"/>
    <property type="match status" value="1"/>
</dbReference>
<dbReference type="EMBL" id="LYXE01000020">
    <property type="protein sequence ID" value="PDW00965.1"/>
    <property type="molecule type" value="Genomic_DNA"/>
</dbReference>
<name>A0A2H3L7A1_9CHLR</name>
<dbReference type="Pfam" id="PF08823">
    <property type="entry name" value="PG_binding_2"/>
    <property type="match status" value="1"/>
</dbReference>
<dbReference type="AlphaFoldDB" id="A0A2H3L7A1"/>
<feature type="domain" description="Putative peptidoglycan binding" evidence="1">
    <location>
        <begin position="216"/>
        <end position="285"/>
    </location>
</feature>
<gene>
    <name evidence="2" type="ORF">A9Q02_22855</name>
</gene>
<evidence type="ECO:0000313" key="3">
    <source>
        <dbReference type="Proteomes" id="UP000220922"/>
    </source>
</evidence>
<dbReference type="InterPro" id="IPR036365">
    <property type="entry name" value="PGBD-like_sf"/>
</dbReference>
<reference evidence="2 3" key="1">
    <citation type="submission" date="2016-05" db="EMBL/GenBank/DDBJ databases">
        <authorList>
            <person name="Lavstsen T."/>
            <person name="Jespersen J.S."/>
        </authorList>
    </citation>
    <scope>NUCLEOTIDE SEQUENCE [LARGE SCALE GENOMIC DNA]</scope>
    <source>
        <strain evidence="2 3">B7-9</strain>
    </source>
</reference>
<accession>A0A2H3L7A1</accession>
<sequence length="290" mass="31055">MQPVATFSIVAFDPEQGDVGVAVQSKFLAVGSVVPWAQAGVGGLATQAWANIRYGPDGLKLLAEGLSAEQVCDQLIADDPGRDQRQLGIVDAQGRVAAYTGSACMPWAGHYLGAGYTVQGNILAGARVAEAIAEAFEMAQGELAERLVIALAAGEAAGGDRRGRQAAALYVARTGGAYGGNHDRYVDLRVDDHPEPIVELERLLRLHRLYLTTSDPAALLPITPELTCEIQTMLSEAGYYAGPADGKFETLTRSALETYGGVENLEMRLTSLDEHKIDPLVLDFMRRKRE</sequence>
<dbReference type="SUPFAM" id="SSF56235">
    <property type="entry name" value="N-terminal nucleophile aminohydrolases (Ntn hydrolases)"/>
    <property type="match status" value="1"/>
</dbReference>
<dbReference type="InterPro" id="IPR014927">
    <property type="entry name" value="PG-bd_2"/>
</dbReference>
<dbReference type="InterPro" id="IPR029055">
    <property type="entry name" value="Ntn_hydrolases_N"/>
</dbReference>
<dbReference type="PANTHER" id="PTHR39328:SF1">
    <property type="entry name" value="BLL2871 PROTEIN"/>
    <property type="match status" value="1"/>
</dbReference>
<keyword evidence="3" id="KW-1185">Reference proteome</keyword>
<dbReference type="RefSeq" id="WP_097650641.1">
    <property type="nucleotide sequence ID" value="NZ_LYXE01000020.1"/>
</dbReference>
<comment type="caution">
    <text evidence="2">The sequence shown here is derived from an EMBL/GenBank/DDBJ whole genome shotgun (WGS) entry which is preliminary data.</text>
</comment>
<dbReference type="OrthoDB" id="9790012at2"/>
<proteinExistence type="predicted"/>
<organism evidence="2 3">
    <name type="scientific">Candidatus Chloroploca asiatica</name>
    <dbReference type="NCBI Taxonomy" id="1506545"/>
    <lineage>
        <taxon>Bacteria</taxon>
        <taxon>Bacillati</taxon>
        <taxon>Chloroflexota</taxon>
        <taxon>Chloroflexia</taxon>
        <taxon>Chloroflexales</taxon>
        <taxon>Chloroflexineae</taxon>
        <taxon>Oscillochloridaceae</taxon>
        <taxon>Candidatus Chloroploca</taxon>
    </lineage>
</organism>
<dbReference type="PANTHER" id="PTHR39328">
    <property type="entry name" value="BLL2871 PROTEIN"/>
    <property type="match status" value="1"/>
</dbReference>